<dbReference type="EMBL" id="ABJD02000118">
    <property type="protein sequence ID" value="EDU57503.1"/>
    <property type="molecule type" value="Genomic_DNA"/>
</dbReference>
<accession>A0AA87CNR9</accession>
<dbReference type="Proteomes" id="UP000004506">
    <property type="component" value="Unassembled WGS sequence"/>
</dbReference>
<organism evidence="1 3">
    <name type="scientific">Providencia stuartii ATCC 25827</name>
    <dbReference type="NCBI Taxonomy" id="471874"/>
    <lineage>
        <taxon>Bacteria</taxon>
        <taxon>Pseudomonadati</taxon>
        <taxon>Pseudomonadota</taxon>
        <taxon>Gammaproteobacteria</taxon>
        <taxon>Enterobacterales</taxon>
        <taxon>Morganellaceae</taxon>
        <taxon>Providencia</taxon>
    </lineage>
</organism>
<reference evidence="1" key="4">
    <citation type="submission" date="2016-11" db="EMBL/GenBank/DDBJ databases">
        <title>Draft genome sequence of Providencia stuartii (ATCC 25827).</title>
        <authorList>
            <person name="Sudarsanam P."/>
            <person name="Ley R."/>
            <person name="Guruge J."/>
            <person name="Turnbaugh P.J."/>
            <person name="Mahowald M."/>
            <person name="Liep D."/>
            <person name="Gordon J."/>
        </authorList>
    </citation>
    <scope>NUCLEOTIDE SEQUENCE</scope>
    <source>
        <strain evidence="1 3">ATCC 25827</strain>
    </source>
</reference>
<reference evidence="3" key="2">
    <citation type="submission" date="2008-04" db="EMBL/GenBank/DDBJ databases">
        <title>Draft genome sequence of Providencia stuartii(ATCC 25827).</title>
        <authorList>
            <person name="Sudarsanam P."/>
            <person name="Ley R."/>
            <person name="Guruge J."/>
            <person name="Turnbaugh P.J."/>
            <person name="Mahowald M."/>
            <person name="Liep D."/>
            <person name="Gordon J."/>
        </authorList>
    </citation>
    <scope>NUCLEOTIDE SEQUENCE [LARGE SCALE GENOMIC DNA]</scope>
    <source>
        <strain evidence="3">ATCC 25827</strain>
    </source>
</reference>
<sequence>MCRKPVTQPLYEYDDSVHCYFKKAMPVRQILKSRVAPADRYEKYEGRAPPVSLGNP</sequence>
<name>A0AA87CNR9_PROST</name>
<proteinExistence type="predicted"/>
<reference evidence="3" key="1">
    <citation type="submission" date="2008-04" db="EMBL/GenBank/DDBJ databases">
        <title>Draft genome sequence of Providencia stuartii (ATCC 25827).</title>
        <authorList>
            <person name="Sudarsanam P."/>
            <person name="Ley R."/>
            <person name="Guruge J."/>
            <person name="Turnbaugh P.J."/>
            <person name="Mahowald M."/>
            <person name="Liep D."/>
            <person name="Gordon J."/>
        </authorList>
    </citation>
    <scope>NUCLEOTIDE SEQUENCE [LARGE SCALE GENOMIC DNA]</scope>
    <source>
        <strain evidence="3">ATCC 25827</strain>
    </source>
</reference>
<dbReference type="AlphaFoldDB" id="A0AA87CNR9"/>
<evidence type="ECO:0000313" key="2">
    <source>
        <dbReference type="EMBL" id="EDU57503.1"/>
    </source>
</evidence>
<comment type="caution">
    <text evidence="1">The sequence shown here is derived from an EMBL/GenBank/DDBJ whole genome shotgun (WGS) entry which is preliminary data.</text>
</comment>
<dbReference type="EMBL" id="ABJD02000119">
    <property type="protein sequence ID" value="EDU57239.1"/>
    <property type="molecule type" value="Genomic_DNA"/>
</dbReference>
<evidence type="ECO:0000313" key="3">
    <source>
        <dbReference type="Proteomes" id="UP000004506"/>
    </source>
</evidence>
<gene>
    <name evidence="2" type="ORF">PROSTU_04748</name>
    <name evidence="1" type="ORF">PROSTU_04854</name>
</gene>
<reference evidence="1" key="5">
    <citation type="submission" date="2016-11" db="EMBL/GenBank/DDBJ databases">
        <title>Draft genome sequence of Providencia stuartii(ATCC 25827).</title>
        <authorList>
            <person name="Sudarsanam P."/>
            <person name="Ley R."/>
            <person name="Guruge J."/>
            <person name="Turnbaugh P.J."/>
            <person name="Mahowald M."/>
            <person name="Liep D."/>
            <person name="Gordon J."/>
        </authorList>
    </citation>
    <scope>NUCLEOTIDE SEQUENCE</scope>
    <source>
        <strain evidence="1 3">ATCC 25827</strain>
    </source>
</reference>
<evidence type="ECO:0000313" key="1">
    <source>
        <dbReference type="EMBL" id="EDU57239.1"/>
    </source>
</evidence>
<reference evidence="1 3" key="3">
    <citation type="submission" date="2008-05" db="EMBL/GenBank/DDBJ databases">
        <authorList>
            <person name="Fulton L."/>
            <person name="Clifton S."/>
            <person name="Fulton B."/>
            <person name="Xu J."/>
            <person name="Minx P."/>
            <person name="Pepin K.H."/>
            <person name="Johnson M."/>
            <person name="Thiruvilangam P."/>
            <person name="Bhonagiri V."/>
            <person name="Nash W.E."/>
            <person name="Mardis E.R."/>
            <person name="Wilson R.K."/>
        </authorList>
    </citation>
    <scope>NUCLEOTIDE SEQUENCE [LARGE SCALE GENOMIC DNA]</scope>
    <source>
        <strain evidence="1 3">ATCC 25827</strain>
    </source>
</reference>
<protein>
    <submittedName>
        <fullName evidence="1">Uncharacterized protein</fullName>
    </submittedName>
</protein>